<protein>
    <submittedName>
        <fullName evidence="3">Acyl-CoA synthetase FdrA</fullName>
    </submittedName>
</protein>
<dbReference type="GO" id="GO:0004776">
    <property type="term" value="F:succinate-CoA ligase (GDP-forming) activity"/>
    <property type="evidence" value="ECO:0007669"/>
    <property type="project" value="TreeGrafter"/>
</dbReference>
<dbReference type="SUPFAM" id="SSF52210">
    <property type="entry name" value="Succinyl-CoA synthetase domains"/>
    <property type="match status" value="2"/>
</dbReference>
<dbReference type="Pfam" id="PF02629">
    <property type="entry name" value="CoA_binding"/>
    <property type="match status" value="1"/>
</dbReference>
<dbReference type="Pfam" id="PF00549">
    <property type="entry name" value="Ligase_CoA"/>
    <property type="match status" value="1"/>
</dbReference>
<dbReference type="GO" id="GO:0006099">
    <property type="term" value="P:tricarboxylic acid cycle"/>
    <property type="evidence" value="ECO:0007669"/>
    <property type="project" value="TreeGrafter"/>
</dbReference>
<evidence type="ECO:0000259" key="1">
    <source>
        <dbReference type="Pfam" id="PF00549"/>
    </source>
</evidence>
<evidence type="ECO:0000313" key="3">
    <source>
        <dbReference type="EMBL" id="HIX04854.1"/>
    </source>
</evidence>
<dbReference type="GO" id="GO:0009361">
    <property type="term" value="C:succinate-CoA ligase complex (ADP-forming)"/>
    <property type="evidence" value="ECO:0007669"/>
    <property type="project" value="TreeGrafter"/>
</dbReference>
<proteinExistence type="predicted"/>
<dbReference type="Proteomes" id="UP000824193">
    <property type="component" value="Unassembled WGS sequence"/>
</dbReference>
<dbReference type="Gene3D" id="3.40.50.720">
    <property type="entry name" value="NAD(P)-binding Rossmann-like Domain"/>
    <property type="match status" value="1"/>
</dbReference>
<evidence type="ECO:0000259" key="2">
    <source>
        <dbReference type="Pfam" id="PF02629"/>
    </source>
</evidence>
<comment type="caution">
    <text evidence="3">The sequence shown here is derived from an EMBL/GenBank/DDBJ whole genome shotgun (WGS) entry which is preliminary data.</text>
</comment>
<dbReference type="InterPro" id="IPR016102">
    <property type="entry name" value="Succinyl-CoA_synth-like"/>
</dbReference>
<sequence>MADLICVRQNAYYDSVTLMTLSNKLKKMEGVQDAVVSMATDMNKELLAGINLSNAEVEAAGANDLLIAVRADSDELCQQVSEQVDVLLAANGKGGKKKTEQTFRTIAQAKGAEPELNLAVISVAGKYAAREARQALKNDMHVMLFSDNVTVEQEKELKEMAHEKGLLVMGPDCGTAILNGVGLCFANQVRRGDIGMVGASGTGLQEVTVLVDRLGGGVSQAIGTGGRDLSADIGGRMMLDGIDLLDADEATRVIVLISKPPVKEVADKVLARVARCKKPVVVCFIGAAGGEDVPGAVFAKSLDDAARKAVALSKGQALEEEAPFQAPAALLEAAKALAPGQKYIRGLYCGGTLASEALYEIAKECSPVYSNVAKKPEQKMKDLAVSEAHTIIDLGDDAFTVGRPHPMIEPELRNDRLLAEALDPETAVVLLDFELGYGSHEDPAGVALEAIRAAQEKNLAAGRKVLFVGYILGTDSDFQNYAAQRAALEEAGVVVAGSNLDAVRMALAAVNGR</sequence>
<name>A0A9D2ACQ4_9FIRM</name>
<organism evidence="3 4">
    <name type="scientific">Candidatus Allofournierella pullicola</name>
    <dbReference type="NCBI Taxonomy" id="2838596"/>
    <lineage>
        <taxon>Bacteria</taxon>
        <taxon>Bacillati</taxon>
        <taxon>Bacillota</taxon>
        <taxon>Clostridia</taxon>
        <taxon>Eubacteriales</taxon>
        <taxon>Oscillospiraceae</taxon>
        <taxon>Allofournierella</taxon>
    </lineage>
</organism>
<dbReference type="InterPro" id="IPR005811">
    <property type="entry name" value="SUCC_ACL_C"/>
</dbReference>
<reference evidence="3" key="1">
    <citation type="journal article" date="2021" name="PeerJ">
        <title>Extensive microbial diversity within the chicken gut microbiome revealed by metagenomics and culture.</title>
        <authorList>
            <person name="Gilroy R."/>
            <person name="Ravi A."/>
            <person name="Getino M."/>
            <person name="Pursley I."/>
            <person name="Horton D.L."/>
            <person name="Alikhan N.F."/>
            <person name="Baker D."/>
            <person name="Gharbi K."/>
            <person name="Hall N."/>
            <person name="Watson M."/>
            <person name="Adriaenssens E.M."/>
            <person name="Foster-Nyarko E."/>
            <person name="Jarju S."/>
            <person name="Secka A."/>
            <person name="Antonio M."/>
            <person name="Oren A."/>
            <person name="Chaudhuri R.R."/>
            <person name="La Ragione R."/>
            <person name="Hildebrand F."/>
            <person name="Pallen M.J."/>
        </authorList>
    </citation>
    <scope>NUCLEOTIDE SEQUENCE</scope>
    <source>
        <strain evidence="3">2239</strain>
    </source>
</reference>
<dbReference type="PANTHER" id="PTHR11117">
    <property type="entry name" value="SUCCINYL-COA LIGASE SUBUNIT ALPHA"/>
    <property type="match status" value="1"/>
</dbReference>
<gene>
    <name evidence="3" type="primary">fdrA</name>
    <name evidence="3" type="ORF">H9865_01900</name>
</gene>
<dbReference type="Gene3D" id="3.40.50.261">
    <property type="entry name" value="Succinyl-CoA synthetase domains"/>
    <property type="match status" value="2"/>
</dbReference>
<dbReference type="EMBL" id="DXFW01000004">
    <property type="protein sequence ID" value="HIX04854.1"/>
    <property type="molecule type" value="Genomic_DNA"/>
</dbReference>
<feature type="domain" description="ATP-citrate synthase/succinyl-CoA ligase C-terminal" evidence="1">
    <location>
        <begin position="347"/>
        <end position="507"/>
    </location>
</feature>
<reference evidence="3" key="2">
    <citation type="submission" date="2021-04" db="EMBL/GenBank/DDBJ databases">
        <authorList>
            <person name="Gilroy R."/>
        </authorList>
    </citation>
    <scope>NUCLEOTIDE SEQUENCE</scope>
    <source>
        <strain evidence="3">2239</strain>
    </source>
</reference>
<dbReference type="NCBIfam" id="NF004760">
    <property type="entry name" value="PRK06091.1"/>
    <property type="match status" value="1"/>
</dbReference>
<dbReference type="GO" id="GO:0005829">
    <property type="term" value="C:cytosol"/>
    <property type="evidence" value="ECO:0007669"/>
    <property type="project" value="TreeGrafter"/>
</dbReference>
<dbReference type="PANTHER" id="PTHR11117:SF24">
    <property type="entry name" value="PROTEIN FDRA"/>
    <property type="match status" value="1"/>
</dbReference>
<dbReference type="AlphaFoldDB" id="A0A9D2ACQ4"/>
<accession>A0A9D2ACQ4</accession>
<feature type="domain" description="CoA-binding" evidence="2">
    <location>
        <begin position="192"/>
        <end position="283"/>
    </location>
</feature>
<evidence type="ECO:0000313" key="4">
    <source>
        <dbReference type="Proteomes" id="UP000824193"/>
    </source>
</evidence>
<dbReference type="InterPro" id="IPR003781">
    <property type="entry name" value="CoA-bd"/>
</dbReference>
<dbReference type="GO" id="GO:0004775">
    <property type="term" value="F:succinate-CoA ligase (ADP-forming) activity"/>
    <property type="evidence" value="ECO:0007669"/>
    <property type="project" value="TreeGrafter"/>
</dbReference>